<organism evidence="2 3">
    <name type="scientific">Neisseria subflava NJ9703</name>
    <dbReference type="NCBI Taxonomy" id="546268"/>
    <lineage>
        <taxon>Bacteria</taxon>
        <taxon>Pseudomonadati</taxon>
        <taxon>Pseudomonadota</taxon>
        <taxon>Betaproteobacteria</taxon>
        <taxon>Neisseriales</taxon>
        <taxon>Neisseriaceae</taxon>
        <taxon>Neisseria</taxon>
    </lineage>
</organism>
<dbReference type="Pfam" id="PF00561">
    <property type="entry name" value="Abhydrolase_1"/>
    <property type="match status" value="1"/>
</dbReference>
<dbReference type="RefSeq" id="WP_004520649.1">
    <property type="nucleotide sequence ID" value="NZ_ACEO02000011.1"/>
</dbReference>
<dbReference type="AlphaFoldDB" id="A0A9W5IPK3"/>
<gene>
    <name evidence="2" type="ORF">NEISUBOT_05103</name>
</gene>
<dbReference type="PANTHER" id="PTHR37946">
    <property type="entry name" value="SLL1969 PROTEIN"/>
    <property type="match status" value="1"/>
</dbReference>
<evidence type="ECO:0000313" key="3">
    <source>
        <dbReference type="Proteomes" id="UP000004621"/>
    </source>
</evidence>
<dbReference type="PANTHER" id="PTHR37946:SF1">
    <property type="entry name" value="SLL1969 PROTEIN"/>
    <property type="match status" value="1"/>
</dbReference>
<dbReference type="EMBL" id="ACEO02000011">
    <property type="protein sequence ID" value="EFC51376.1"/>
    <property type="molecule type" value="Genomic_DNA"/>
</dbReference>
<dbReference type="Gene3D" id="3.40.50.1820">
    <property type="entry name" value="alpha/beta hydrolase"/>
    <property type="match status" value="1"/>
</dbReference>
<dbReference type="SUPFAM" id="SSF53474">
    <property type="entry name" value="alpha/beta-Hydrolases"/>
    <property type="match status" value="1"/>
</dbReference>
<feature type="domain" description="AB hydrolase-1" evidence="1">
    <location>
        <begin position="4"/>
        <end position="106"/>
    </location>
</feature>
<comment type="caution">
    <text evidence="2">The sequence shown here is derived from an EMBL/GenBank/DDBJ whole genome shotgun (WGS) entry which is preliminary data.</text>
</comment>
<evidence type="ECO:0000259" key="1">
    <source>
        <dbReference type="Pfam" id="PF00561"/>
    </source>
</evidence>
<protein>
    <recommendedName>
        <fullName evidence="1">AB hydrolase-1 domain-containing protein</fullName>
    </recommendedName>
</protein>
<proteinExistence type="predicted"/>
<dbReference type="Proteomes" id="UP000004621">
    <property type="component" value="Unassembled WGS sequence"/>
</dbReference>
<sequence>MAKIILLHGLHMHSWVMKPLAYLLEQEGFEVALFDYYSVLHSMNRHVEDLARWIDENHADETLHFVGHSLGGLVLRNFAAAYPNKVSGRIVTMGTPHQGSRAAQRVLNLGLQKPVLGGSYKGALDGSMPELPECVELGSIAGNKPYGLGRVLGLHGEHDGTVLVSETHCPNMRDHVVLPVSHSGMLFNRKTVEQVVAFLHDGRFKKQ</sequence>
<dbReference type="InterPro" id="IPR029058">
    <property type="entry name" value="AB_hydrolase_fold"/>
</dbReference>
<name>A0A9W5IPK3_NEISU</name>
<evidence type="ECO:0000313" key="2">
    <source>
        <dbReference type="EMBL" id="EFC51376.1"/>
    </source>
</evidence>
<accession>A0A9W5IPK3</accession>
<reference evidence="2 3" key="1">
    <citation type="submission" date="2010-01" db="EMBL/GenBank/DDBJ databases">
        <authorList>
            <person name="Weinstock G."/>
            <person name="Sodergren E."/>
            <person name="Clifton S."/>
            <person name="Fulton L."/>
            <person name="Fulton B."/>
            <person name="Courtney L."/>
            <person name="Fronick C."/>
            <person name="Harrison M."/>
            <person name="Strong C."/>
            <person name="Farmer C."/>
            <person name="Delahaunty K."/>
            <person name="Markovic C."/>
            <person name="Hall O."/>
            <person name="Minx P."/>
            <person name="Tomlinson C."/>
            <person name="Mitreva M."/>
            <person name="Nelson J."/>
            <person name="Hou S."/>
            <person name="Wollam A."/>
            <person name="Pepin K.H."/>
            <person name="Johnson M."/>
            <person name="Bhonagiri V."/>
            <person name="Nash W.E."/>
            <person name="Warren W."/>
            <person name="Chinwalla A."/>
            <person name="Mardis E.R."/>
            <person name="Wilson R.K."/>
        </authorList>
    </citation>
    <scope>NUCLEOTIDE SEQUENCE [LARGE SCALE GENOMIC DNA]</scope>
    <source>
        <strain evidence="2 3">NJ9703</strain>
    </source>
</reference>
<dbReference type="InterPro" id="IPR000073">
    <property type="entry name" value="AB_hydrolase_1"/>
</dbReference>